<evidence type="ECO:0000256" key="1">
    <source>
        <dbReference type="SAM" id="MobiDB-lite"/>
    </source>
</evidence>
<reference evidence="2 3" key="1">
    <citation type="submission" date="2019-02" db="EMBL/GenBank/DDBJ databases">
        <title>Genome sequencing of the rare red list fungi Phellinidium pouzarii.</title>
        <authorList>
            <person name="Buettner E."/>
            <person name="Kellner H."/>
        </authorList>
    </citation>
    <scope>NUCLEOTIDE SEQUENCE [LARGE SCALE GENOMIC DNA]</scope>
    <source>
        <strain evidence="2 3">DSM 108285</strain>
    </source>
</reference>
<evidence type="ECO:0000313" key="2">
    <source>
        <dbReference type="EMBL" id="THH03410.1"/>
    </source>
</evidence>
<organism evidence="2 3">
    <name type="scientific">Phellinidium pouzarii</name>
    <dbReference type="NCBI Taxonomy" id="167371"/>
    <lineage>
        <taxon>Eukaryota</taxon>
        <taxon>Fungi</taxon>
        <taxon>Dikarya</taxon>
        <taxon>Basidiomycota</taxon>
        <taxon>Agaricomycotina</taxon>
        <taxon>Agaricomycetes</taxon>
        <taxon>Hymenochaetales</taxon>
        <taxon>Hymenochaetaceae</taxon>
        <taxon>Phellinidium</taxon>
    </lineage>
</organism>
<feature type="region of interest" description="Disordered" evidence="1">
    <location>
        <begin position="72"/>
        <end position="102"/>
    </location>
</feature>
<dbReference type="AlphaFoldDB" id="A0A4S4L1T2"/>
<dbReference type="Proteomes" id="UP000308199">
    <property type="component" value="Unassembled WGS sequence"/>
</dbReference>
<protein>
    <submittedName>
        <fullName evidence="2">Uncharacterized protein</fullName>
    </submittedName>
</protein>
<sequence>MWMPCETDFAAVCALSSVDWTTVADQTHEDWHHAAGNHRAAASRLLAGINGVRERRARSFTFSAVNYMTAVPAGANHRPRTPTRLSRSLEARASPTQPPALL</sequence>
<dbReference type="EMBL" id="SGPK01000457">
    <property type="protein sequence ID" value="THH03410.1"/>
    <property type="molecule type" value="Genomic_DNA"/>
</dbReference>
<proteinExistence type="predicted"/>
<name>A0A4S4L1T2_9AGAM</name>
<evidence type="ECO:0000313" key="3">
    <source>
        <dbReference type="Proteomes" id="UP000308199"/>
    </source>
</evidence>
<accession>A0A4S4L1T2</accession>
<gene>
    <name evidence="2" type="ORF">EW145_g6276</name>
</gene>
<keyword evidence="3" id="KW-1185">Reference proteome</keyword>
<comment type="caution">
    <text evidence="2">The sequence shown here is derived from an EMBL/GenBank/DDBJ whole genome shotgun (WGS) entry which is preliminary data.</text>
</comment>